<evidence type="ECO:0000313" key="5">
    <source>
        <dbReference type="EMBL" id="PJA90474.1"/>
    </source>
</evidence>
<dbReference type="GO" id="GO:0005886">
    <property type="term" value="C:plasma membrane"/>
    <property type="evidence" value="ECO:0007669"/>
    <property type="project" value="TreeGrafter"/>
</dbReference>
<comment type="caution">
    <text evidence="5">The sequence shown here is derived from an EMBL/GenBank/DDBJ whole genome shotgun (WGS) entry which is preliminary data.</text>
</comment>
<sequence length="159" mass="17410">MLSTIHTNSASGAIPRFLSMGVKAFLMAPALNCVIGQRLVRKLCDCKVEIELTPEQKEKVAKFLENLPEGEKSPEIGEKFYGPGKCEKCSNLGYKGRLGIYEIFIMIPEIEQLIVTGNVGESDIEQIAVKNGMATMVQDGILKAMEGLTSIDEVFRVIG</sequence>
<feature type="domain" description="Bacterial type II secretion system protein E" evidence="4">
    <location>
        <begin position="2"/>
        <end position="156"/>
    </location>
</feature>
<evidence type="ECO:0000256" key="2">
    <source>
        <dbReference type="ARBA" id="ARBA00022741"/>
    </source>
</evidence>
<gene>
    <name evidence="5" type="ORF">CO137_00250</name>
</gene>
<accession>A0A2M7Z7T1</accession>
<dbReference type="SUPFAM" id="SSF52540">
    <property type="entry name" value="P-loop containing nucleoside triphosphate hydrolases"/>
    <property type="match status" value="1"/>
</dbReference>
<feature type="non-terminal residue" evidence="5">
    <location>
        <position position="1"/>
    </location>
</feature>
<evidence type="ECO:0000313" key="6">
    <source>
        <dbReference type="Proteomes" id="UP000230843"/>
    </source>
</evidence>
<dbReference type="GO" id="GO:0005524">
    <property type="term" value="F:ATP binding"/>
    <property type="evidence" value="ECO:0007669"/>
    <property type="project" value="UniProtKB-KW"/>
</dbReference>
<dbReference type="Pfam" id="PF00437">
    <property type="entry name" value="T2SSE"/>
    <property type="match status" value="1"/>
</dbReference>
<dbReference type="PANTHER" id="PTHR30258">
    <property type="entry name" value="TYPE II SECRETION SYSTEM PROTEIN GSPE-RELATED"/>
    <property type="match status" value="1"/>
</dbReference>
<dbReference type="GO" id="GO:0016887">
    <property type="term" value="F:ATP hydrolysis activity"/>
    <property type="evidence" value="ECO:0007669"/>
    <property type="project" value="TreeGrafter"/>
</dbReference>
<protein>
    <submittedName>
        <fullName evidence="5">Type II secretion system protein GspE</fullName>
    </submittedName>
</protein>
<dbReference type="EMBL" id="PFVJ01000006">
    <property type="protein sequence ID" value="PJA90474.1"/>
    <property type="molecule type" value="Genomic_DNA"/>
</dbReference>
<dbReference type="InterPro" id="IPR001482">
    <property type="entry name" value="T2SS/T4SS_dom"/>
</dbReference>
<dbReference type="PANTHER" id="PTHR30258:SF1">
    <property type="entry name" value="PROTEIN TRANSPORT PROTEIN HOFB HOMOLOG"/>
    <property type="match status" value="1"/>
</dbReference>
<evidence type="ECO:0000256" key="3">
    <source>
        <dbReference type="ARBA" id="ARBA00022840"/>
    </source>
</evidence>
<evidence type="ECO:0000256" key="1">
    <source>
        <dbReference type="ARBA" id="ARBA00006611"/>
    </source>
</evidence>
<name>A0A2M7Z7T1_9BACT</name>
<proteinExistence type="inferred from homology"/>
<dbReference type="Proteomes" id="UP000230843">
    <property type="component" value="Unassembled WGS sequence"/>
</dbReference>
<comment type="similarity">
    <text evidence="1">Belongs to the GSP E family.</text>
</comment>
<keyword evidence="3" id="KW-0067">ATP-binding</keyword>
<keyword evidence="2" id="KW-0547">Nucleotide-binding</keyword>
<dbReference type="AlphaFoldDB" id="A0A2M7Z7T1"/>
<dbReference type="Gene3D" id="3.40.50.300">
    <property type="entry name" value="P-loop containing nucleotide triphosphate hydrolases"/>
    <property type="match status" value="1"/>
</dbReference>
<organism evidence="5 6">
    <name type="scientific">Candidatus Magasanikbacteria bacterium CG_4_9_14_3_um_filter_32_9</name>
    <dbReference type="NCBI Taxonomy" id="1974644"/>
    <lineage>
        <taxon>Bacteria</taxon>
        <taxon>Candidatus Magasanikiibacteriota</taxon>
    </lineage>
</organism>
<reference evidence="6" key="1">
    <citation type="submission" date="2017-09" db="EMBL/GenBank/DDBJ databases">
        <title>Depth-based differentiation of microbial function through sediment-hosted aquifers and enrichment of novel symbionts in the deep terrestrial subsurface.</title>
        <authorList>
            <person name="Probst A.J."/>
            <person name="Ladd B."/>
            <person name="Jarett J.K."/>
            <person name="Geller-Mcgrath D.E."/>
            <person name="Sieber C.M.K."/>
            <person name="Emerson J.B."/>
            <person name="Anantharaman K."/>
            <person name="Thomas B.C."/>
            <person name="Malmstrom R."/>
            <person name="Stieglmeier M."/>
            <person name="Klingl A."/>
            <person name="Woyke T."/>
            <person name="Ryan C.M."/>
            <person name="Banfield J.F."/>
        </authorList>
    </citation>
    <scope>NUCLEOTIDE SEQUENCE [LARGE SCALE GENOMIC DNA]</scope>
</reference>
<evidence type="ECO:0000259" key="4">
    <source>
        <dbReference type="Pfam" id="PF00437"/>
    </source>
</evidence>
<dbReference type="InterPro" id="IPR027417">
    <property type="entry name" value="P-loop_NTPase"/>
</dbReference>